<comment type="caution">
    <text evidence="2">The sequence shown here is derived from an EMBL/GenBank/DDBJ whole genome shotgun (WGS) entry which is preliminary data.</text>
</comment>
<sequence>MRAGRVGAGEQEPPLRGFRLIGRVSSSGDVLDLVREDARLGGSGRSRKPRSFGHRIGRSRVGGSNPCLAARTFELVHSFLPDGPLVSIVAQSVKVFLPRVGDSPPKSYIWVLGRCAMPKRREVETPLTPLSEKRKRADLPPDKKSAKKGSDTAPVPRDKPTVPTKVTTDAGIAPETRARGTSTRLSESDSKAYAESNHRVGEEGLLALKPSGHSNIVAVYQTTGDHDSAITTLTNEKMMWRSKYIELVVAQFGEPSTTSAGPTTYRDAEPRMRPCCEMGRNKKSKSRAGRRAARSAGLPAGERTASKVTPQKRKAADSAVEPAVCCRACCLLSSLLSAVEPAVVRLGEMLAEEEALAPESSVGPDNGGTRNWFEDETLSVSTFAADVPMVAPGRTKRPLIDLLTARTLGGDGLAVSQCQPASSRGSSWRRSTVPSVLPSFLIVLRMRTASSGRNVIPGVAFRLQATASRPSFQSRLGCFDGLAYVSQEFELSDSKPEKRAKKPWTYRTMSARATAARGDIASGRQSRRILCANRRTKTLHRSSDHLLVSSVIGSGGSIRGHSIFGIENVFQGKDRSFDNMIVMTFFLEANLRTEQVARVFSAYGLTDFAKVAKSLQSKWKLDAVEWFDEVIDQCKNDSLKAVLIEWTQFTFEAPLDTDYGTDDEKDHAETETNDKNDEDSELDDHLHIHYAGGQKEGRGRETGRHEEAAGIAAMSGATPGDTGFVAWQIVKRNALAAIRQVVAENLLGEEAVADLAEVSVRDV</sequence>
<evidence type="ECO:0000256" key="1">
    <source>
        <dbReference type="SAM" id="MobiDB-lite"/>
    </source>
</evidence>
<feature type="compositionally biased region" description="Basic and acidic residues" evidence="1">
    <location>
        <begin position="131"/>
        <end position="160"/>
    </location>
</feature>
<accession>A0ABR3W7N9</accession>
<feature type="compositionally biased region" description="Basic residues" evidence="1">
    <location>
        <begin position="281"/>
        <end position="293"/>
    </location>
</feature>
<feature type="region of interest" description="Disordered" evidence="1">
    <location>
        <begin position="40"/>
        <end position="61"/>
    </location>
</feature>
<keyword evidence="3" id="KW-1185">Reference proteome</keyword>
<dbReference type="Proteomes" id="UP001586593">
    <property type="component" value="Unassembled WGS sequence"/>
</dbReference>
<proteinExistence type="predicted"/>
<name>A0ABR3W7N9_9PEZI</name>
<feature type="region of interest" description="Disordered" evidence="1">
    <location>
        <begin position="256"/>
        <end position="314"/>
    </location>
</feature>
<evidence type="ECO:0000313" key="3">
    <source>
        <dbReference type="Proteomes" id="UP001586593"/>
    </source>
</evidence>
<protein>
    <submittedName>
        <fullName evidence="2">Uncharacterized protein</fullName>
    </submittedName>
</protein>
<feature type="region of interest" description="Disordered" evidence="1">
    <location>
        <begin position="655"/>
        <end position="683"/>
    </location>
</feature>
<dbReference type="EMBL" id="JAZHXJ010000629">
    <property type="protein sequence ID" value="KAL1855343.1"/>
    <property type="molecule type" value="Genomic_DNA"/>
</dbReference>
<evidence type="ECO:0000313" key="2">
    <source>
        <dbReference type="EMBL" id="KAL1855343.1"/>
    </source>
</evidence>
<feature type="compositionally biased region" description="Basic and acidic residues" evidence="1">
    <location>
        <begin position="186"/>
        <end position="198"/>
    </location>
</feature>
<feature type="compositionally biased region" description="Basic and acidic residues" evidence="1">
    <location>
        <begin position="662"/>
        <end position="675"/>
    </location>
</feature>
<organism evidence="2 3">
    <name type="scientific">Phialemonium thermophilum</name>
    <dbReference type="NCBI Taxonomy" id="223376"/>
    <lineage>
        <taxon>Eukaryota</taxon>
        <taxon>Fungi</taxon>
        <taxon>Dikarya</taxon>
        <taxon>Ascomycota</taxon>
        <taxon>Pezizomycotina</taxon>
        <taxon>Sordariomycetes</taxon>
        <taxon>Sordariomycetidae</taxon>
        <taxon>Cephalothecales</taxon>
        <taxon>Cephalothecaceae</taxon>
        <taxon>Phialemonium</taxon>
    </lineage>
</organism>
<reference evidence="2 3" key="1">
    <citation type="journal article" date="2024" name="Commun. Biol.">
        <title>Comparative genomic analysis of thermophilic fungi reveals convergent evolutionary adaptations and gene losses.</title>
        <authorList>
            <person name="Steindorff A.S."/>
            <person name="Aguilar-Pontes M.V."/>
            <person name="Robinson A.J."/>
            <person name="Andreopoulos B."/>
            <person name="LaButti K."/>
            <person name="Kuo A."/>
            <person name="Mondo S."/>
            <person name="Riley R."/>
            <person name="Otillar R."/>
            <person name="Haridas S."/>
            <person name="Lipzen A."/>
            <person name="Grimwood J."/>
            <person name="Schmutz J."/>
            <person name="Clum A."/>
            <person name="Reid I.D."/>
            <person name="Moisan M.C."/>
            <person name="Butler G."/>
            <person name="Nguyen T.T.M."/>
            <person name="Dewar K."/>
            <person name="Conant G."/>
            <person name="Drula E."/>
            <person name="Henrissat B."/>
            <person name="Hansel C."/>
            <person name="Singer S."/>
            <person name="Hutchinson M.I."/>
            <person name="de Vries R.P."/>
            <person name="Natvig D.O."/>
            <person name="Powell A.J."/>
            <person name="Tsang A."/>
            <person name="Grigoriev I.V."/>
        </authorList>
    </citation>
    <scope>NUCLEOTIDE SEQUENCE [LARGE SCALE GENOMIC DNA]</scope>
    <source>
        <strain evidence="2 3">ATCC 24622</strain>
    </source>
</reference>
<gene>
    <name evidence="2" type="ORF">VTK73DRAFT_8569</name>
</gene>
<feature type="compositionally biased region" description="Basic residues" evidence="1">
    <location>
        <begin position="45"/>
        <end position="58"/>
    </location>
</feature>
<feature type="region of interest" description="Disordered" evidence="1">
    <location>
        <begin position="123"/>
        <end position="198"/>
    </location>
</feature>